<dbReference type="Gene3D" id="2.60.120.260">
    <property type="entry name" value="Galactose-binding domain-like"/>
    <property type="match status" value="1"/>
</dbReference>
<name>A0ABT0C636_9BACT</name>
<keyword evidence="1 3" id="KW-0732">Signal</keyword>
<dbReference type="Pfam" id="PF17132">
    <property type="entry name" value="Glyco_hydro_106"/>
    <property type="match status" value="1"/>
</dbReference>
<dbReference type="PANTHER" id="PTHR43817">
    <property type="entry name" value="GLYCOSYL HYDROLASE"/>
    <property type="match status" value="1"/>
</dbReference>
<proteinExistence type="predicted"/>
<dbReference type="PANTHER" id="PTHR43817:SF1">
    <property type="entry name" value="HYDROLASE, FAMILY 43, PUTATIVE (AFU_ORTHOLOGUE AFUA_3G01660)-RELATED"/>
    <property type="match status" value="1"/>
</dbReference>
<gene>
    <name evidence="5" type="ORF">MUN53_17450</name>
</gene>
<evidence type="ECO:0000313" key="5">
    <source>
        <dbReference type="EMBL" id="MCJ2382368.1"/>
    </source>
</evidence>
<dbReference type="InterPro" id="IPR008979">
    <property type="entry name" value="Galactose-bd-like_sf"/>
</dbReference>
<dbReference type="NCBIfam" id="NF045579">
    <property type="entry name" value="rhamnoside_JR"/>
    <property type="match status" value="1"/>
</dbReference>
<dbReference type="SUPFAM" id="SSF51445">
    <property type="entry name" value="(Trans)glycosidases"/>
    <property type="match status" value="1"/>
</dbReference>
<accession>A0ABT0C636</accession>
<evidence type="ECO:0000259" key="4">
    <source>
        <dbReference type="Pfam" id="PF22666"/>
    </source>
</evidence>
<sequence length="1000" mass="112570">MKLLKYTLLASSLFLSGMNHWASAEELKDMKRLFVSPPESARPGVYWYFMDGNLSKEGMTKDLESMKRVGIGSVVFLEVNVGIPRGHVDFLSTEWKDCFKHAVRECERLGITMILGIGPGWTGSGGPWVKGEESMRHLVSSVTRVTGGSKQTIPLEKPSPKPPYFGEGAFTPELKEKWLDYYEDVAVLAFPATNGKVSIKDIEEKALYYRAPYSSAPGVKQFIQREEQDKPLEPGDAIAVDQIIDLTSLLRDGSVTWNVPSGEWMIMRFGIRNNGAVTRPAPLPGVGFECDKTDTTALMAHLRTFTGSLFDLLGERDTTLAGGLKILHMDSWEMGAQNWSPRLREEFKKRRGYDPQPYFPVYAGLVVGDKNISERFLWDLRQTMQELMLENHSLFVKAYARQHGMQLSIEPYDMNPMQDLELGASADIPMCEFWSPGGYNTSFSAIEGSSLANIKGQRVVPSEAFTAAGDGWRQHPASMKNQTDWAFAAGINRLTYHTFQHQALPDSLRPGMTMGPYGVHWDRNQTWWPYVDAYHTYVARCQYLLQKGQTVADILYLAPEEAPFVFRAPKSALTGDYMVDKREYNFDACPPSLLYTAFVEDGKIKFPSGMEYRLLVLPAFKTMTLDLLKKIESLVKDGAVVIGLPPVQTPGLTGYPDSDRNLQQAVENLWGGSQQPEGLKFHTYGKGRIAWGTDIQNHLDNLYPDFDLTSKVLREMHVPVDFQSDQGTVRYIHKQVDNVDYFFVSNRVDKEMSVNAHFRTSGKQPYLWDPVTGKTSLIPVSTDNGKQTSLELAFAPYQSYFVFFSGDRQSASAASTNIKGKRVLMSLQGSWNVSFDPKWGGPAEVEFPTLQDWSKHTEPGIKYYSGTAIYTKQFDYKETLSGSLFLDLGLVKNIAKVWLNGQDLGTIWTSPWQVDVSGVLKQGKNELKIEVTNLWGNRLIGDEQKVNDGIVNGQWPEWLLKGEKRPSDRYTFTTYPHYTKDTPLLESGLLGPVHIIQVLD</sequence>
<feature type="domain" description="Beta-mannosidase-like galactose-binding" evidence="4">
    <location>
        <begin position="868"/>
        <end position="936"/>
    </location>
</feature>
<evidence type="ECO:0000256" key="1">
    <source>
        <dbReference type="ARBA" id="ARBA00022729"/>
    </source>
</evidence>
<dbReference type="CDD" id="cd03143">
    <property type="entry name" value="A4_beta-galactosidase_middle_domain"/>
    <property type="match status" value="1"/>
</dbReference>
<keyword evidence="2 5" id="KW-0378">Hydrolase</keyword>
<feature type="chain" id="PRO_5046860306" evidence="3">
    <location>
        <begin position="25"/>
        <end position="1000"/>
    </location>
</feature>
<dbReference type="Proteomes" id="UP001165444">
    <property type="component" value="Unassembled WGS sequence"/>
</dbReference>
<keyword evidence="6" id="KW-1185">Reference proteome</keyword>
<dbReference type="InterPro" id="IPR054593">
    <property type="entry name" value="Beta-mannosidase-like_N2"/>
</dbReference>
<dbReference type="EMBL" id="JAKZMM010000076">
    <property type="protein sequence ID" value="MCJ2382368.1"/>
    <property type="molecule type" value="Genomic_DNA"/>
</dbReference>
<dbReference type="RefSeq" id="WP_243326660.1">
    <property type="nucleotide sequence ID" value="NZ_JAKZMM010000076.1"/>
</dbReference>
<dbReference type="Pfam" id="PF22666">
    <property type="entry name" value="Glyco_hydro_2_N2"/>
    <property type="match status" value="1"/>
</dbReference>
<comment type="caution">
    <text evidence="5">The sequence shown here is derived from an EMBL/GenBank/DDBJ whole genome shotgun (WGS) entry which is preliminary data.</text>
</comment>
<evidence type="ECO:0000256" key="2">
    <source>
        <dbReference type="ARBA" id="ARBA00022801"/>
    </source>
</evidence>
<dbReference type="SUPFAM" id="SSF49785">
    <property type="entry name" value="Galactose-binding domain-like"/>
    <property type="match status" value="1"/>
</dbReference>
<dbReference type="GO" id="GO:0016787">
    <property type="term" value="F:hydrolase activity"/>
    <property type="evidence" value="ECO:0007669"/>
    <property type="project" value="UniProtKB-KW"/>
</dbReference>
<evidence type="ECO:0000313" key="6">
    <source>
        <dbReference type="Proteomes" id="UP001165444"/>
    </source>
</evidence>
<reference evidence="5 6" key="1">
    <citation type="submission" date="2022-03" db="EMBL/GenBank/DDBJ databases">
        <title>Parabacteroides sp. nov. isolated from swine feces.</title>
        <authorList>
            <person name="Bak J.E."/>
        </authorList>
    </citation>
    <scope>NUCLEOTIDE SEQUENCE [LARGE SCALE GENOMIC DNA]</scope>
    <source>
        <strain evidence="5 6">AGMB00274</strain>
    </source>
</reference>
<dbReference type="InterPro" id="IPR017853">
    <property type="entry name" value="GH"/>
</dbReference>
<feature type="signal peptide" evidence="3">
    <location>
        <begin position="1"/>
        <end position="24"/>
    </location>
</feature>
<protein>
    <submittedName>
        <fullName evidence="5">Glycosyl hydrolase</fullName>
    </submittedName>
</protein>
<evidence type="ECO:0000256" key="3">
    <source>
        <dbReference type="SAM" id="SignalP"/>
    </source>
</evidence>
<organism evidence="5 6">
    <name type="scientific">Parabacteroides faecalis</name>
    <dbReference type="NCBI Taxonomy" id="2924040"/>
    <lineage>
        <taxon>Bacteria</taxon>
        <taxon>Pseudomonadati</taxon>
        <taxon>Bacteroidota</taxon>
        <taxon>Bacteroidia</taxon>
        <taxon>Bacteroidales</taxon>
        <taxon>Tannerellaceae</taxon>
        <taxon>Parabacteroides</taxon>
    </lineage>
</organism>